<dbReference type="GO" id="GO:0006313">
    <property type="term" value="P:DNA transposition"/>
    <property type="evidence" value="ECO:0007669"/>
    <property type="project" value="UniProtKB-UniRule"/>
</dbReference>
<dbReference type="InterPro" id="IPR004107">
    <property type="entry name" value="Integrase_SAM-like_N"/>
</dbReference>
<dbReference type="InterPro" id="IPR050090">
    <property type="entry name" value="Tyrosine_recombinase_XerCD"/>
</dbReference>
<evidence type="ECO:0000256" key="1">
    <source>
        <dbReference type="ARBA" id="ARBA00004496"/>
    </source>
</evidence>
<dbReference type="PANTHER" id="PTHR30349:SF81">
    <property type="entry name" value="TYROSINE RECOMBINASE XERC"/>
    <property type="match status" value="1"/>
</dbReference>
<dbReference type="Gene3D" id="1.10.150.130">
    <property type="match status" value="1"/>
</dbReference>
<feature type="domain" description="Tyr recombinase" evidence="11">
    <location>
        <begin position="103"/>
        <end position="285"/>
    </location>
</feature>
<dbReference type="AlphaFoldDB" id="A0A7C5V239"/>
<evidence type="ECO:0000256" key="9">
    <source>
        <dbReference type="ARBA" id="ARBA00023306"/>
    </source>
</evidence>
<dbReference type="PROSITE" id="PS51900">
    <property type="entry name" value="CB"/>
    <property type="match status" value="1"/>
</dbReference>
<dbReference type="InterPro" id="IPR011932">
    <property type="entry name" value="Recomb_XerD"/>
</dbReference>
<feature type="active site" evidence="10">
    <location>
        <position position="263"/>
    </location>
</feature>
<evidence type="ECO:0000256" key="8">
    <source>
        <dbReference type="ARBA" id="ARBA00023172"/>
    </source>
</evidence>
<dbReference type="Pfam" id="PF00589">
    <property type="entry name" value="Phage_integrase"/>
    <property type="match status" value="1"/>
</dbReference>
<evidence type="ECO:0000256" key="4">
    <source>
        <dbReference type="ARBA" id="ARBA00022618"/>
    </source>
</evidence>
<keyword evidence="7 10" id="KW-0238">DNA-binding</keyword>
<protein>
    <recommendedName>
        <fullName evidence="10">Tyrosine recombinase XerC</fullName>
    </recommendedName>
</protein>
<evidence type="ECO:0000256" key="7">
    <source>
        <dbReference type="ARBA" id="ARBA00023125"/>
    </source>
</evidence>
<name>A0A7C5V239_9FIRM</name>
<dbReference type="InterPro" id="IPR023009">
    <property type="entry name" value="Tyrosine_recombinase_XerC/XerD"/>
</dbReference>
<keyword evidence="6 10" id="KW-0229">DNA integration</keyword>
<dbReference type="CDD" id="cd00798">
    <property type="entry name" value="INT_XerDC_C"/>
    <property type="match status" value="1"/>
</dbReference>
<keyword evidence="4 10" id="KW-0132">Cell division</keyword>
<feature type="active site" evidence="10">
    <location>
        <position position="167"/>
    </location>
</feature>
<dbReference type="NCBIfam" id="NF040815">
    <property type="entry name" value="recomb_XerA_Arch"/>
    <property type="match status" value="1"/>
</dbReference>
<dbReference type="EMBL" id="DRUZ01000055">
    <property type="protein sequence ID" value="HHS01747.1"/>
    <property type="molecule type" value="Genomic_DNA"/>
</dbReference>
<keyword evidence="3 10" id="KW-0963">Cytoplasm</keyword>
<dbReference type="InterPro" id="IPR044068">
    <property type="entry name" value="CB"/>
</dbReference>
<dbReference type="GO" id="GO:0009037">
    <property type="term" value="F:tyrosine-based site-specific recombinase activity"/>
    <property type="evidence" value="ECO:0007669"/>
    <property type="project" value="UniProtKB-UniRule"/>
</dbReference>
<feature type="active site" evidence="10">
    <location>
        <position position="240"/>
    </location>
</feature>
<evidence type="ECO:0000256" key="6">
    <source>
        <dbReference type="ARBA" id="ARBA00022908"/>
    </source>
</evidence>
<feature type="active site" evidence="10">
    <location>
        <position position="237"/>
    </location>
</feature>
<dbReference type="InterPro" id="IPR013762">
    <property type="entry name" value="Integrase-like_cat_sf"/>
</dbReference>
<evidence type="ECO:0000259" key="12">
    <source>
        <dbReference type="PROSITE" id="PS51900"/>
    </source>
</evidence>
<dbReference type="GO" id="GO:0007059">
    <property type="term" value="P:chromosome segregation"/>
    <property type="evidence" value="ECO:0007669"/>
    <property type="project" value="UniProtKB-UniRule"/>
</dbReference>
<feature type="active site" evidence="10">
    <location>
        <position position="143"/>
    </location>
</feature>
<dbReference type="HAMAP" id="MF_01808">
    <property type="entry name" value="Recomb_XerC_XerD"/>
    <property type="match status" value="1"/>
</dbReference>
<dbReference type="SUPFAM" id="SSF47823">
    <property type="entry name" value="lambda integrase-like, N-terminal domain"/>
    <property type="match status" value="1"/>
</dbReference>
<evidence type="ECO:0000256" key="5">
    <source>
        <dbReference type="ARBA" id="ARBA00022829"/>
    </source>
</evidence>
<proteinExistence type="inferred from homology"/>
<dbReference type="GO" id="GO:0003677">
    <property type="term" value="F:DNA binding"/>
    <property type="evidence" value="ECO:0007669"/>
    <property type="project" value="UniProtKB-UniRule"/>
</dbReference>
<dbReference type="GO" id="GO:0005737">
    <property type="term" value="C:cytoplasm"/>
    <property type="evidence" value="ECO:0007669"/>
    <property type="project" value="UniProtKB-SubCell"/>
</dbReference>
<dbReference type="InterPro" id="IPR010998">
    <property type="entry name" value="Integrase_recombinase_N"/>
</dbReference>
<dbReference type="GO" id="GO:0051301">
    <property type="term" value="P:cell division"/>
    <property type="evidence" value="ECO:0007669"/>
    <property type="project" value="UniProtKB-KW"/>
</dbReference>
<organism evidence="13">
    <name type="scientific">Caldicellulosiruptor owensensis</name>
    <dbReference type="NCBI Taxonomy" id="55205"/>
    <lineage>
        <taxon>Bacteria</taxon>
        <taxon>Bacillati</taxon>
        <taxon>Bacillota</taxon>
        <taxon>Bacillota incertae sedis</taxon>
        <taxon>Caldicellulosiruptorales</taxon>
        <taxon>Caldicellulosiruptoraceae</taxon>
        <taxon>Caldicellulosiruptor</taxon>
    </lineage>
</organism>
<reference evidence="13" key="1">
    <citation type="journal article" date="2020" name="mSystems">
        <title>Genome- and Community-Level Interaction Insights into Carbon Utilization and Element Cycling Functions of Hydrothermarchaeota in Hydrothermal Sediment.</title>
        <authorList>
            <person name="Zhou Z."/>
            <person name="Liu Y."/>
            <person name="Xu W."/>
            <person name="Pan J."/>
            <person name="Luo Z.H."/>
            <person name="Li M."/>
        </authorList>
    </citation>
    <scope>NUCLEOTIDE SEQUENCE [LARGE SCALE GENOMIC DNA]</scope>
    <source>
        <strain evidence="13">SpSt-102</strain>
    </source>
</reference>
<comment type="similarity">
    <text evidence="2">Belongs to the 'phage' integrase family. XerD subfamily.</text>
</comment>
<gene>
    <name evidence="13" type="primary">xerD</name>
    <name evidence="10" type="synonym">xerC</name>
    <name evidence="13" type="ORF">ENL71_04345</name>
</gene>
<keyword evidence="8 10" id="KW-0233">DNA recombination</keyword>
<accession>A0A7C5V239</accession>
<comment type="subunit">
    <text evidence="10">Forms a cyclic heterotetrameric complex composed of two molecules of XerC and two molecules of XerD.</text>
</comment>
<comment type="similarity">
    <text evidence="10">Belongs to the 'phage' integrase family. XerC subfamily.</text>
</comment>
<dbReference type="PANTHER" id="PTHR30349">
    <property type="entry name" value="PHAGE INTEGRASE-RELATED"/>
    <property type="match status" value="1"/>
</dbReference>
<comment type="subcellular location">
    <subcellularLocation>
        <location evidence="1 10">Cytoplasm</location>
    </subcellularLocation>
</comment>
<comment type="function">
    <text evidence="10">Site-specific tyrosine recombinase, which acts by catalyzing the cutting and rejoining of the recombining DNA molecules. The XerC-XerD complex is essential to convert dimers of the bacterial chromosome into monomers to permit their segregation at cell division. It also contributes to the segregational stability of plasmids.</text>
</comment>
<keyword evidence="9 10" id="KW-0131">Cell cycle</keyword>
<dbReference type="InterPro" id="IPR002104">
    <property type="entry name" value="Integrase_catalytic"/>
</dbReference>
<evidence type="ECO:0000256" key="3">
    <source>
        <dbReference type="ARBA" id="ARBA00022490"/>
    </source>
</evidence>
<sequence>MSIIEAFCDHLQKQNRFSQNTISSYLRDAKKYIEFLDNMKIKLENTSQATLIAYIISMQKSGKSNSTIARAIVSLKVFYDFLKTQNIIDIGKIEIEPPKLEKNPPQILTRDEVEKLLSCPKEDDIKGMRDKAMLELLYATGIRVSELINLNLDDINLEHGYIICKNKKRDRVIPIGSYAISAVEKYLRHSRPYLAKSKDEEALFLNFNGERMTRQGFWKIVKFYAQSAEIDKEITPHVLRHSFATHLIENGADVRAVQQMLGHADISTTQRYLQVANVKLKEVYQKTHPRA</sequence>
<feature type="domain" description="Core-binding (CB)" evidence="12">
    <location>
        <begin position="1"/>
        <end position="83"/>
    </location>
</feature>
<comment type="caution">
    <text evidence="13">The sequence shown here is derived from an EMBL/GenBank/DDBJ whole genome shotgun (WGS) entry which is preliminary data.</text>
</comment>
<dbReference type="Gene3D" id="1.10.443.10">
    <property type="entry name" value="Intergrase catalytic core"/>
    <property type="match status" value="1"/>
</dbReference>
<dbReference type="InterPro" id="IPR011010">
    <property type="entry name" value="DNA_brk_join_enz"/>
</dbReference>
<feature type="active site" description="O-(3'-phospho-DNA)-tyrosine intermediate" evidence="10">
    <location>
        <position position="272"/>
    </location>
</feature>
<dbReference type="PROSITE" id="PS51898">
    <property type="entry name" value="TYR_RECOMBINASE"/>
    <property type="match status" value="1"/>
</dbReference>
<evidence type="ECO:0000256" key="10">
    <source>
        <dbReference type="HAMAP-Rule" id="MF_01808"/>
    </source>
</evidence>
<dbReference type="Pfam" id="PF02899">
    <property type="entry name" value="Phage_int_SAM_1"/>
    <property type="match status" value="1"/>
</dbReference>
<evidence type="ECO:0000256" key="2">
    <source>
        <dbReference type="ARBA" id="ARBA00010450"/>
    </source>
</evidence>
<dbReference type="NCBIfam" id="NF001399">
    <property type="entry name" value="PRK00283.1"/>
    <property type="match status" value="1"/>
</dbReference>
<evidence type="ECO:0000313" key="13">
    <source>
        <dbReference type="EMBL" id="HHS01747.1"/>
    </source>
</evidence>
<evidence type="ECO:0000259" key="11">
    <source>
        <dbReference type="PROSITE" id="PS51898"/>
    </source>
</evidence>
<dbReference type="SUPFAM" id="SSF56349">
    <property type="entry name" value="DNA breaking-rejoining enzymes"/>
    <property type="match status" value="1"/>
</dbReference>
<dbReference type="NCBIfam" id="TIGR02225">
    <property type="entry name" value="recomb_XerD"/>
    <property type="match status" value="1"/>
</dbReference>
<keyword evidence="5 10" id="KW-0159">Chromosome partition</keyword>